<dbReference type="InterPro" id="IPR003607">
    <property type="entry name" value="HD/PDEase_dom"/>
</dbReference>
<dbReference type="Pfam" id="PF00233">
    <property type="entry name" value="PDEase_I"/>
    <property type="match status" value="1"/>
</dbReference>
<dbReference type="InterPro" id="IPR003018">
    <property type="entry name" value="GAF"/>
</dbReference>
<evidence type="ECO:0000313" key="10">
    <source>
        <dbReference type="EMBL" id="GFG30871.1"/>
    </source>
</evidence>
<keyword evidence="2" id="KW-0140">cGMP</keyword>
<feature type="binding site" evidence="7">
    <location>
        <position position="596"/>
    </location>
    <ligand>
        <name>Zn(2+)</name>
        <dbReference type="ChEBI" id="CHEBI:29105"/>
        <label>1</label>
    </ligand>
</feature>
<proteinExistence type="inferred from homology"/>
<feature type="binding site" evidence="6">
    <location>
        <position position="596"/>
    </location>
    <ligand>
        <name>AMP</name>
        <dbReference type="ChEBI" id="CHEBI:456215"/>
    </ligand>
</feature>
<dbReference type="SUPFAM" id="SSF109604">
    <property type="entry name" value="HD-domain/PDEase-like"/>
    <property type="match status" value="1"/>
</dbReference>
<dbReference type="GO" id="GO:0007165">
    <property type="term" value="P:signal transduction"/>
    <property type="evidence" value="ECO:0007669"/>
    <property type="project" value="InterPro"/>
</dbReference>
<dbReference type="InterPro" id="IPR023088">
    <property type="entry name" value="PDEase"/>
</dbReference>
<dbReference type="SMART" id="SM00471">
    <property type="entry name" value="HDc"/>
    <property type="match status" value="1"/>
</dbReference>
<evidence type="ECO:0000256" key="3">
    <source>
        <dbReference type="ARBA" id="ARBA00022723"/>
    </source>
</evidence>
<feature type="domain" description="PDEase" evidence="9">
    <location>
        <begin position="367"/>
        <end position="690"/>
    </location>
</feature>
<dbReference type="AlphaFoldDB" id="A0A6L2PED9"/>
<keyword evidence="4 8" id="KW-0378">Hydrolase</keyword>
<dbReference type="SMART" id="SM00065">
    <property type="entry name" value="GAF"/>
    <property type="match status" value="1"/>
</dbReference>
<feature type="binding site" evidence="6">
    <location>
        <begin position="443"/>
        <end position="447"/>
    </location>
    <ligand>
        <name>AMP</name>
        <dbReference type="ChEBI" id="CHEBI:456215"/>
    </ligand>
</feature>
<keyword evidence="3 7" id="KW-0479">Metal-binding</keyword>
<feature type="binding site" evidence="7">
    <location>
        <position position="486"/>
    </location>
    <ligand>
        <name>Zn(2+)</name>
        <dbReference type="ChEBI" id="CHEBI:29105"/>
        <label>1</label>
    </ligand>
</feature>
<dbReference type="SUPFAM" id="SSF55781">
    <property type="entry name" value="GAF domain-like"/>
    <property type="match status" value="2"/>
</dbReference>
<evidence type="ECO:0000256" key="1">
    <source>
        <dbReference type="ARBA" id="ARBA00007648"/>
    </source>
</evidence>
<dbReference type="Pfam" id="PF01590">
    <property type="entry name" value="GAF"/>
    <property type="match status" value="1"/>
</dbReference>
<accession>A0A6L2PED9</accession>
<dbReference type="InterPro" id="IPR023174">
    <property type="entry name" value="PDEase_CS"/>
</dbReference>
<dbReference type="CDD" id="cd00077">
    <property type="entry name" value="HDc"/>
    <property type="match status" value="1"/>
</dbReference>
<dbReference type="GO" id="GO:0046872">
    <property type="term" value="F:metal ion binding"/>
    <property type="evidence" value="ECO:0007669"/>
    <property type="project" value="UniProtKB-KW"/>
</dbReference>
<reference evidence="11" key="1">
    <citation type="submission" date="2020-01" db="EMBL/GenBank/DDBJ databases">
        <title>Draft genome sequence of the Termite Coptotermes fromosanus.</title>
        <authorList>
            <person name="Itakura S."/>
            <person name="Yosikawa Y."/>
            <person name="Umezawa K."/>
        </authorList>
    </citation>
    <scope>NUCLEOTIDE SEQUENCE [LARGE SCALE GENOMIC DNA]</scope>
</reference>
<evidence type="ECO:0000256" key="6">
    <source>
        <dbReference type="PIRSR" id="PIRSR623088-2"/>
    </source>
</evidence>
<name>A0A6L2PED9_COPFO</name>
<dbReference type="PRINTS" id="PR00387">
    <property type="entry name" value="PDIESTERASE1"/>
</dbReference>
<feature type="binding site" evidence="7">
    <location>
        <position position="485"/>
    </location>
    <ligand>
        <name>Zn(2+)</name>
        <dbReference type="ChEBI" id="CHEBI:29105"/>
        <label>1</label>
    </ligand>
</feature>
<organism evidence="10 11">
    <name type="scientific">Coptotermes formosanus</name>
    <name type="common">Formosan subterranean termite</name>
    <dbReference type="NCBI Taxonomy" id="36987"/>
    <lineage>
        <taxon>Eukaryota</taxon>
        <taxon>Metazoa</taxon>
        <taxon>Ecdysozoa</taxon>
        <taxon>Arthropoda</taxon>
        <taxon>Hexapoda</taxon>
        <taxon>Insecta</taxon>
        <taxon>Pterygota</taxon>
        <taxon>Neoptera</taxon>
        <taxon>Polyneoptera</taxon>
        <taxon>Dictyoptera</taxon>
        <taxon>Blattodea</taxon>
        <taxon>Blattoidea</taxon>
        <taxon>Termitoidae</taxon>
        <taxon>Rhinotermitidae</taxon>
        <taxon>Coptotermes</taxon>
    </lineage>
</organism>
<dbReference type="Proteomes" id="UP000502823">
    <property type="component" value="Unassembled WGS sequence"/>
</dbReference>
<feature type="binding site" evidence="6">
    <location>
        <position position="647"/>
    </location>
    <ligand>
        <name>AMP</name>
        <dbReference type="ChEBI" id="CHEBI:456215"/>
    </ligand>
</feature>
<evidence type="ECO:0000256" key="7">
    <source>
        <dbReference type="PIRSR" id="PIRSR623088-3"/>
    </source>
</evidence>
<evidence type="ECO:0000256" key="2">
    <source>
        <dbReference type="ARBA" id="ARBA00022535"/>
    </source>
</evidence>
<dbReference type="PANTHER" id="PTHR11347">
    <property type="entry name" value="CYCLIC NUCLEOTIDE PHOSPHODIESTERASE"/>
    <property type="match status" value="1"/>
</dbReference>
<gene>
    <name evidence="10" type="ORF">Cfor_08452</name>
</gene>
<dbReference type="Gene3D" id="1.10.1300.10">
    <property type="entry name" value="3'5'-cyclic nucleotide phosphodiesterase, catalytic domain"/>
    <property type="match status" value="1"/>
</dbReference>
<dbReference type="InParanoid" id="A0A6L2PED9"/>
<dbReference type="OrthoDB" id="295473at2759"/>
<keyword evidence="11" id="KW-1185">Reference proteome</keyword>
<dbReference type="PROSITE" id="PS51845">
    <property type="entry name" value="PDEASE_I_2"/>
    <property type="match status" value="1"/>
</dbReference>
<comment type="cofactor">
    <cofactor evidence="8">
        <name>a divalent metal cation</name>
        <dbReference type="ChEBI" id="CHEBI:60240"/>
    </cofactor>
    <text evidence="8">Binds 2 divalent metal cations per subunit. Site 1 may preferentially bind zinc ions, while site 2 has a preference for magnesium and/or manganese ions.</text>
</comment>
<feature type="binding site" evidence="7">
    <location>
        <position position="447"/>
    </location>
    <ligand>
        <name>Zn(2+)</name>
        <dbReference type="ChEBI" id="CHEBI:29105"/>
        <label>1</label>
    </ligand>
</feature>
<feature type="active site" description="Proton donor" evidence="5">
    <location>
        <position position="443"/>
    </location>
</feature>
<dbReference type="InterPro" id="IPR029016">
    <property type="entry name" value="GAF-like_dom_sf"/>
</dbReference>
<dbReference type="Gene3D" id="3.30.450.40">
    <property type="match status" value="2"/>
</dbReference>
<dbReference type="InterPro" id="IPR036971">
    <property type="entry name" value="PDEase_catalytic_dom_sf"/>
</dbReference>
<comment type="similarity">
    <text evidence="1 8">Belongs to the cyclic nucleotide phosphodiesterase family.</text>
</comment>
<dbReference type="GO" id="GO:0004114">
    <property type="term" value="F:3',5'-cyclic-nucleotide phosphodiesterase activity"/>
    <property type="evidence" value="ECO:0007669"/>
    <property type="project" value="InterPro"/>
</dbReference>
<evidence type="ECO:0000256" key="4">
    <source>
        <dbReference type="ARBA" id="ARBA00022801"/>
    </source>
</evidence>
<dbReference type="FunFam" id="3.30.450.40:FF:000007">
    <property type="entry name" value="Phosphodiesterase"/>
    <property type="match status" value="1"/>
</dbReference>
<evidence type="ECO:0000256" key="8">
    <source>
        <dbReference type="RuleBase" id="RU363067"/>
    </source>
</evidence>
<sequence length="740" mass="84103">MACSTLKFAASDPACILDLCSTLYDRNAPEIQIKINNYLKKQTGSSTVFLAPLLRGTEEAVVQVIGEKVLQQEMRFPLSESVLNTAVKHRHSVEGVPSELDAELLKNLQATIEPEPRTLLNVPVLHPEEDCAALVVCLVNYDEKGLTEATCTHLVTELFRYCLGTVLNTFAYEEEKQMRLQCQSMLAVAKNIFSHLGDLTDLLREIMVEARKLTNAERCSLFLLDSEHDHLVAKIFDGETSTETLEEMRIAKNQGIAGHVATTGEVLNIRNAYSHPLFYKGIDDITGFKTRNILCFPIRKDKDIIGVAQLCNKKNGLYFDVFDEEVAMAFSIYCGISIMHSLVYREMQEAQARNQLINELMIYHMKVSDEDVALLLACPSSHNISDLSDLTFSPRSLPHEEMACYTLLMFEDLGLHVLFNIKRETLARFILFVKKGYRDTPYHNWRHAFCTVHFAFLLIKNLDLVKHEYITPLECLAFMVSCACHDLDHRGTTNSFQTQSGTVLANLYSSDGSVMERHHFAQAVCMLNTQGCNILDGIPREQYTKCLDLIRDLILATDLATHFTVFKEQQKLLVEFQKHKEDQRRLLLCLFMTACDLSDQTKDWSVARQTANLIYKEFFTQGDMEKTMGSSPSESMDRDRAYIPTLQIQFLDNIVIPLYGLISQLFPEAECLVEACKLNREGWTVADTLFSAQWDRGGYELLSDPKLDEQVMAKMKRHRGMPNYKCQMDCGANNCESPHI</sequence>
<feature type="binding site" evidence="6">
    <location>
        <position position="486"/>
    </location>
    <ligand>
        <name>AMP</name>
        <dbReference type="ChEBI" id="CHEBI:456215"/>
    </ligand>
</feature>
<protein>
    <recommendedName>
        <fullName evidence="8">Phosphodiesterase</fullName>
        <ecNumber evidence="8">3.1.4.-</ecNumber>
    </recommendedName>
</protein>
<evidence type="ECO:0000256" key="5">
    <source>
        <dbReference type="PIRSR" id="PIRSR623088-1"/>
    </source>
</evidence>
<feature type="binding site" evidence="7">
    <location>
        <position position="486"/>
    </location>
    <ligand>
        <name>Zn(2+)</name>
        <dbReference type="ChEBI" id="CHEBI:29105"/>
        <label>2</label>
    </ligand>
</feature>
<dbReference type="PROSITE" id="PS00126">
    <property type="entry name" value="PDEASE_I_1"/>
    <property type="match status" value="1"/>
</dbReference>
<evidence type="ECO:0000259" key="9">
    <source>
        <dbReference type="PROSITE" id="PS51845"/>
    </source>
</evidence>
<dbReference type="FunFam" id="1.10.1300.10:FF:000003">
    <property type="entry name" value="Phosphodiesterase"/>
    <property type="match status" value="1"/>
</dbReference>
<comment type="caution">
    <text evidence="10">The sequence shown here is derived from an EMBL/GenBank/DDBJ whole genome shotgun (WGS) entry which is preliminary data.</text>
</comment>
<dbReference type="EC" id="3.1.4.-" evidence="8"/>
<dbReference type="EMBL" id="BLKM01007509">
    <property type="protein sequence ID" value="GFG30871.1"/>
    <property type="molecule type" value="Genomic_DNA"/>
</dbReference>
<evidence type="ECO:0000313" key="11">
    <source>
        <dbReference type="Proteomes" id="UP000502823"/>
    </source>
</evidence>
<dbReference type="InterPro" id="IPR002073">
    <property type="entry name" value="PDEase_catalytic_dom"/>
</dbReference>